<feature type="transmembrane region" description="Helical" evidence="9">
    <location>
        <begin position="162"/>
        <end position="181"/>
    </location>
</feature>
<dbReference type="EMBL" id="PNIO01000035">
    <property type="protein sequence ID" value="PMP71031.1"/>
    <property type="molecule type" value="Genomic_DNA"/>
</dbReference>
<evidence type="ECO:0000313" key="10">
    <source>
        <dbReference type="EMBL" id="PMP71031.1"/>
    </source>
</evidence>
<comment type="caution">
    <text evidence="10">The sequence shown here is derived from an EMBL/GenBank/DDBJ whole genome shotgun (WGS) entry which is preliminary data.</text>
</comment>
<comment type="pathway">
    <text evidence="2 9">Cofactor biosynthesis; adenosylcobalamin biosynthesis.</text>
</comment>
<evidence type="ECO:0000256" key="1">
    <source>
        <dbReference type="ARBA" id="ARBA00004651"/>
    </source>
</evidence>
<keyword evidence="8 9" id="KW-0472">Membrane</keyword>
<dbReference type="UniPathway" id="UPA00148"/>
<dbReference type="Proteomes" id="UP000242288">
    <property type="component" value="Unassembled WGS sequence"/>
</dbReference>
<dbReference type="PANTHER" id="PTHR34308">
    <property type="entry name" value="COBALAMIN BIOSYNTHESIS PROTEIN CBIB"/>
    <property type="match status" value="1"/>
</dbReference>
<feature type="transmembrane region" description="Helical" evidence="9">
    <location>
        <begin position="301"/>
        <end position="320"/>
    </location>
</feature>
<comment type="function">
    <text evidence="9">Converts cobyric acid to cobinamide by the addition of aminopropanol on the F carboxylic group.</text>
</comment>
<comment type="similarity">
    <text evidence="3 9">Belongs to the CobD/CbiB family.</text>
</comment>
<evidence type="ECO:0000256" key="7">
    <source>
        <dbReference type="ARBA" id="ARBA00022989"/>
    </source>
</evidence>
<feature type="transmembrane region" description="Helical" evidence="9">
    <location>
        <begin position="89"/>
        <end position="109"/>
    </location>
</feature>
<dbReference type="InterPro" id="IPR004485">
    <property type="entry name" value="Cobalamin_biosynth_CobD/CbiB"/>
</dbReference>
<proteinExistence type="inferred from homology"/>
<evidence type="ECO:0000256" key="5">
    <source>
        <dbReference type="ARBA" id="ARBA00022573"/>
    </source>
</evidence>
<feature type="transmembrane region" description="Helical" evidence="9">
    <location>
        <begin position="211"/>
        <end position="234"/>
    </location>
</feature>
<feature type="transmembrane region" description="Helical" evidence="9">
    <location>
        <begin position="53"/>
        <end position="77"/>
    </location>
</feature>
<evidence type="ECO:0000256" key="6">
    <source>
        <dbReference type="ARBA" id="ARBA00022692"/>
    </source>
</evidence>
<dbReference type="NCBIfam" id="TIGR00380">
    <property type="entry name" value="cobal_cbiB"/>
    <property type="match status" value="1"/>
</dbReference>
<dbReference type="GO" id="GO:0009236">
    <property type="term" value="P:cobalamin biosynthetic process"/>
    <property type="evidence" value="ECO:0007669"/>
    <property type="project" value="UniProtKB-UniRule"/>
</dbReference>
<keyword evidence="4 9" id="KW-1003">Cell membrane</keyword>
<protein>
    <recommendedName>
        <fullName evidence="9">Cobalamin biosynthesis protein CobD</fullName>
    </recommendedName>
</protein>
<name>A0A2J6WKX5_9BACT</name>
<evidence type="ECO:0000256" key="2">
    <source>
        <dbReference type="ARBA" id="ARBA00004953"/>
    </source>
</evidence>
<dbReference type="GO" id="GO:0005886">
    <property type="term" value="C:plasma membrane"/>
    <property type="evidence" value="ECO:0007669"/>
    <property type="project" value="UniProtKB-SubCell"/>
</dbReference>
<dbReference type="AlphaFoldDB" id="A0A2J6WKX5"/>
<dbReference type="Pfam" id="PF03186">
    <property type="entry name" value="CobD_Cbib"/>
    <property type="match status" value="1"/>
</dbReference>
<comment type="subcellular location">
    <subcellularLocation>
        <location evidence="1 9">Cell membrane</location>
        <topology evidence="1 9">Multi-pass membrane protein</topology>
    </subcellularLocation>
</comment>
<evidence type="ECO:0000256" key="4">
    <source>
        <dbReference type="ARBA" id="ARBA00022475"/>
    </source>
</evidence>
<evidence type="ECO:0000256" key="3">
    <source>
        <dbReference type="ARBA" id="ARBA00006263"/>
    </source>
</evidence>
<dbReference type="HAMAP" id="MF_00024">
    <property type="entry name" value="CobD_CbiB"/>
    <property type="match status" value="1"/>
</dbReference>
<dbReference type="GO" id="GO:0048472">
    <property type="term" value="F:threonine-phosphate decarboxylase activity"/>
    <property type="evidence" value="ECO:0007669"/>
    <property type="project" value="InterPro"/>
</dbReference>
<keyword evidence="5 9" id="KW-0169">Cobalamin biosynthesis</keyword>
<keyword evidence="6 9" id="KW-0812">Transmembrane</keyword>
<evidence type="ECO:0000256" key="9">
    <source>
        <dbReference type="HAMAP-Rule" id="MF_00024"/>
    </source>
</evidence>
<evidence type="ECO:0000256" key="8">
    <source>
        <dbReference type="ARBA" id="ARBA00023136"/>
    </source>
</evidence>
<dbReference type="PANTHER" id="PTHR34308:SF1">
    <property type="entry name" value="COBALAMIN BIOSYNTHESIS PROTEIN CBIB"/>
    <property type="match status" value="1"/>
</dbReference>
<accession>A0A2J6WKX5</accession>
<organism evidence="10 11">
    <name type="scientific">Thermodesulfovibrio aggregans</name>
    <dbReference type="NCBI Taxonomy" id="86166"/>
    <lineage>
        <taxon>Bacteria</taxon>
        <taxon>Pseudomonadati</taxon>
        <taxon>Nitrospirota</taxon>
        <taxon>Thermodesulfovibrionia</taxon>
        <taxon>Thermodesulfovibrionales</taxon>
        <taxon>Thermodesulfovibrionaceae</taxon>
        <taxon>Thermodesulfovibrio</taxon>
    </lineage>
</organism>
<keyword evidence="7 9" id="KW-1133">Transmembrane helix</keyword>
<evidence type="ECO:0000313" key="11">
    <source>
        <dbReference type="Proteomes" id="UP000242288"/>
    </source>
</evidence>
<gene>
    <name evidence="9 10" type="primary">cobD</name>
    <name evidence="10" type="ORF">C0186_04290</name>
</gene>
<reference evidence="10 11" key="1">
    <citation type="submission" date="2018-01" db="EMBL/GenBank/DDBJ databases">
        <title>Metagenomic assembled genomes from two thermal pools in the Uzon Caldera, Kamchatka, Russia.</title>
        <authorList>
            <person name="Wilkins L."/>
            <person name="Ettinger C."/>
        </authorList>
    </citation>
    <scope>NUCLEOTIDE SEQUENCE [LARGE SCALE GENOMIC DNA]</scope>
    <source>
        <strain evidence="10">ZAV-04</strain>
    </source>
</reference>
<dbReference type="GO" id="GO:0015420">
    <property type="term" value="F:ABC-type vitamin B12 transporter activity"/>
    <property type="evidence" value="ECO:0007669"/>
    <property type="project" value="UniProtKB-UniRule"/>
</dbReference>
<sequence length="324" mass="36536">MKIFYVENWTVVAAFLIDFLSGYPKKYHPIKAIGKLIEKNEAFLRNRKLTGRFGGFLLFLLTTAPIFLFSIIFVYFIEKMNSLSMIGWLFSRIFLVLFSSLFIALRGLIYEAKKVDKLLNEGNLVQARISLKALVGRDTENLIPEKIRIAIIESLAENLCDAVIAPLFYFFLGGFPFLVFYKTVNTLDSMVGYKNERYIKFGWFSAKMDDIFNYVPARITGIFIVLSSFILLGFSTGKRSLKIMLRDGKNHSSPNSGIPEAAMAGALGVRLGGPNYYGGILVEKPYIGEDLNSISSELINLSIKIIIVSSFLFILASIFLRNLL</sequence>